<dbReference type="Pfam" id="PF15567">
    <property type="entry name" value="Imm35"/>
    <property type="match status" value="1"/>
</dbReference>
<sequence>MILYEDALKKALEYLQGSEVALGISHQEEFSGGWLFCFQTEEYLKTGNPSAQLAGNGPFIIDKDTGELHFFGTDSSPSEYMEKYLQDKKNCI</sequence>
<reference evidence="2" key="1">
    <citation type="submission" date="2019-09" db="EMBL/GenBank/DDBJ databases">
        <authorList>
            <person name="Chandra G."/>
            <person name="Truman W A."/>
        </authorList>
    </citation>
    <scope>NUCLEOTIDE SEQUENCE</scope>
    <source>
        <strain evidence="2">PS683</strain>
    </source>
</reference>
<name>A0A5E6QKK4_PSEFL</name>
<dbReference type="AlphaFoldDB" id="A0A5E6QKK4"/>
<proteinExistence type="predicted"/>
<feature type="domain" description="Immunity protein 35" evidence="1">
    <location>
        <begin position="6"/>
        <end position="86"/>
    </location>
</feature>
<evidence type="ECO:0000313" key="2">
    <source>
        <dbReference type="EMBL" id="VVM12636.1"/>
    </source>
</evidence>
<accession>A0A5E6QKK4</accession>
<organism evidence="2">
    <name type="scientific">Pseudomonas fluorescens</name>
    <dbReference type="NCBI Taxonomy" id="294"/>
    <lineage>
        <taxon>Bacteria</taxon>
        <taxon>Pseudomonadati</taxon>
        <taxon>Pseudomonadota</taxon>
        <taxon>Gammaproteobacteria</taxon>
        <taxon>Pseudomonadales</taxon>
        <taxon>Pseudomonadaceae</taxon>
        <taxon>Pseudomonas</taxon>
    </lineage>
</organism>
<protein>
    <recommendedName>
        <fullName evidence="1">Immunity protein 35 domain-containing protein</fullName>
    </recommendedName>
</protein>
<dbReference type="InterPro" id="IPR029082">
    <property type="entry name" value="Imm35"/>
</dbReference>
<gene>
    <name evidence="2" type="ORF">PS683_00913</name>
</gene>
<dbReference type="EMBL" id="LR700640">
    <property type="protein sequence ID" value="VVM12636.1"/>
    <property type="molecule type" value="Genomic_DNA"/>
</dbReference>
<evidence type="ECO:0000259" key="1">
    <source>
        <dbReference type="Pfam" id="PF15567"/>
    </source>
</evidence>